<reference evidence="2" key="1">
    <citation type="journal article" date="2009" name="Genome Res.">
        <title>Comparative genomic analyses of the human fungal pathogens Coccidioides and their relatives.</title>
        <authorList>
            <person name="Sharpton T.J."/>
            <person name="Stajich J.E."/>
            <person name="Rounsley S.D."/>
            <person name="Gardner M.J."/>
            <person name="Wortman J.R."/>
            <person name="Jordar V.S."/>
            <person name="Maiti R."/>
            <person name="Kodira C.D."/>
            <person name="Neafsey D.E."/>
            <person name="Zeng Q."/>
            <person name="Hung C.-Y."/>
            <person name="McMahan C."/>
            <person name="Muszewska A."/>
            <person name="Grynberg M."/>
            <person name="Mandel M.A."/>
            <person name="Kellner E.M."/>
            <person name="Barker B.M."/>
            <person name="Galgiani J.N."/>
            <person name="Orbach M.J."/>
            <person name="Kirkland T.N."/>
            <person name="Cole G.T."/>
            <person name="Henn M.R."/>
            <person name="Birren B.W."/>
            <person name="Taylor J.W."/>
        </authorList>
    </citation>
    <scope>NUCLEOTIDE SEQUENCE [LARGE SCALE GENOMIC DNA]</scope>
    <source>
        <strain evidence="2">UAMH 1704</strain>
    </source>
</reference>
<protein>
    <submittedName>
        <fullName evidence="1">Uncharacterized protein</fullName>
    </submittedName>
</protein>
<dbReference type="Proteomes" id="UP000002058">
    <property type="component" value="Unassembled WGS sequence"/>
</dbReference>
<accession>C4JR68</accession>
<dbReference type="RefSeq" id="XP_002544033.1">
    <property type="nucleotide sequence ID" value="XM_002543987.1"/>
</dbReference>
<gene>
    <name evidence="1" type="ORF">UREG_03550</name>
</gene>
<dbReference type="HOGENOM" id="CLU_2514323_0_0_1"/>
<evidence type="ECO:0000313" key="2">
    <source>
        <dbReference type="Proteomes" id="UP000002058"/>
    </source>
</evidence>
<dbReference type="InParanoid" id="C4JR68"/>
<evidence type="ECO:0000313" key="1">
    <source>
        <dbReference type="EMBL" id="EEP78704.1"/>
    </source>
</evidence>
<name>C4JR68_UNCRE</name>
<keyword evidence="2" id="KW-1185">Reference proteome</keyword>
<dbReference type="GeneID" id="8437452"/>
<sequence length="85" mass="9336">MSHSTLQNIKQIALQDSNLTSKASDTSREAAEENVVRNVNKSVDSVEFKNQPMETQQHELLDSDSNNNNEIDLINCDIHGVGGAP</sequence>
<dbReference type="AlphaFoldDB" id="C4JR68"/>
<dbReference type="KEGG" id="ure:UREG_03550"/>
<organism evidence="1 2">
    <name type="scientific">Uncinocarpus reesii (strain UAMH 1704)</name>
    <dbReference type="NCBI Taxonomy" id="336963"/>
    <lineage>
        <taxon>Eukaryota</taxon>
        <taxon>Fungi</taxon>
        <taxon>Dikarya</taxon>
        <taxon>Ascomycota</taxon>
        <taxon>Pezizomycotina</taxon>
        <taxon>Eurotiomycetes</taxon>
        <taxon>Eurotiomycetidae</taxon>
        <taxon>Onygenales</taxon>
        <taxon>Onygenaceae</taxon>
        <taxon>Uncinocarpus</taxon>
    </lineage>
</organism>
<dbReference type="VEuPathDB" id="FungiDB:UREG_03550"/>
<dbReference type="EMBL" id="CH476616">
    <property type="protein sequence ID" value="EEP78704.1"/>
    <property type="molecule type" value="Genomic_DNA"/>
</dbReference>
<proteinExistence type="predicted"/>